<keyword evidence="1" id="KW-0175">Coiled coil</keyword>
<dbReference type="AlphaFoldDB" id="A0A0B4XR46"/>
<gene>
    <name evidence="3" type="ORF">S7S_11475</name>
</gene>
<dbReference type="KEGG" id="apac:S7S_11475"/>
<feature type="coiled-coil region" evidence="1">
    <location>
        <begin position="117"/>
        <end position="168"/>
    </location>
</feature>
<dbReference type="EMBL" id="CP004387">
    <property type="protein sequence ID" value="AJD48707.1"/>
    <property type="molecule type" value="Genomic_DNA"/>
</dbReference>
<evidence type="ECO:0000313" key="4">
    <source>
        <dbReference type="Proteomes" id="UP000006764"/>
    </source>
</evidence>
<dbReference type="Proteomes" id="UP000006764">
    <property type="component" value="Chromosome"/>
</dbReference>
<name>A0A0B4XR46_9GAMM</name>
<evidence type="ECO:0000313" key="3">
    <source>
        <dbReference type="EMBL" id="AJD48707.1"/>
    </source>
</evidence>
<reference evidence="3 4" key="1">
    <citation type="journal article" date="2012" name="J. Bacteriol.">
        <title>Genome sequence of an alkane-degrading bacterium, Alcanivorax pacificus type strain W11-5, isolated from deep sea sediment.</title>
        <authorList>
            <person name="Lai Q."/>
            <person name="Shao Z."/>
        </authorList>
    </citation>
    <scope>NUCLEOTIDE SEQUENCE [LARGE SCALE GENOMIC DNA]</scope>
    <source>
        <strain evidence="3 4">W11-5</strain>
    </source>
</reference>
<organism evidence="3 4">
    <name type="scientific">Isoalcanivorax pacificus W11-5</name>
    <dbReference type="NCBI Taxonomy" id="391936"/>
    <lineage>
        <taxon>Bacteria</taxon>
        <taxon>Pseudomonadati</taxon>
        <taxon>Pseudomonadota</taxon>
        <taxon>Gammaproteobacteria</taxon>
        <taxon>Oceanospirillales</taxon>
        <taxon>Alcanivoracaceae</taxon>
        <taxon>Isoalcanivorax</taxon>
    </lineage>
</organism>
<feature type="region of interest" description="Disordered" evidence="2">
    <location>
        <begin position="214"/>
        <end position="338"/>
    </location>
</feature>
<keyword evidence="4" id="KW-1185">Reference proteome</keyword>
<proteinExistence type="predicted"/>
<dbReference type="RefSeq" id="WP_041025987.1">
    <property type="nucleotide sequence ID" value="NZ_CP004387.1"/>
</dbReference>
<sequence length="338" mass="37767">MNIFEWIDKSDDEQVNWAVNYLIKKRHISIPKSQQITGRILDQAAYELTNSSSLTISDLANLIKRMRGAWHRKKKNKKGDPAVNLTVEKNIRNRFNALARAQKMSQAEYFSYLVLRADSLEKEKREETAKLLREIRESRKKPIPTDPLGAKDREIQRLKAQVSELQSMLPTLAYELCEAEAIQEAIEAGQESPPPGRLTKAKLHADRLVNALMVTRKPKAGSKARRASYVPSSEIRGTDQQSTDSSNINAHPPTSLATKPEPHSEDSATETSAPEAPQGTVEPTHHSPYAPDSDTPEPASPAPSEQPDEADTADDSRQQEPRNILDLVPPRSTQTDKE</sequence>
<dbReference type="HOGENOM" id="CLU_820484_0_0_6"/>
<evidence type="ECO:0000256" key="2">
    <source>
        <dbReference type="SAM" id="MobiDB-lite"/>
    </source>
</evidence>
<feature type="compositionally biased region" description="Polar residues" evidence="2">
    <location>
        <begin position="238"/>
        <end position="249"/>
    </location>
</feature>
<feature type="compositionally biased region" description="Low complexity" evidence="2">
    <location>
        <begin position="290"/>
        <end position="305"/>
    </location>
</feature>
<accession>A0A0B4XR46</accession>
<dbReference type="OrthoDB" id="6159550at2"/>
<protein>
    <submittedName>
        <fullName evidence="3">Uncharacterized protein</fullName>
    </submittedName>
</protein>
<feature type="compositionally biased region" description="Basic residues" evidence="2">
    <location>
        <begin position="216"/>
        <end position="226"/>
    </location>
</feature>
<evidence type="ECO:0000256" key="1">
    <source>
        <dbReference type="SAM" id="Coils"/>
    </source>
</evidence>